<dbReference type="AlphaFoldDB" id="A0A835LMG3"/>
<accession>A0A835LMG3</accession>
<name>A0A835LMG3_9MAGN</name>
<evidence type="ECO:0000313" key="6">
    <source>
        <dbReference type="EMBL" id="KAF9600370.1"/>
    </source>
</evidence>
<feature type="domain" description="Xylanase inhibitor C-terminal" evidence="4">
    <location>
        <begin position="125"/>
        <end position="204"/>
    </location>
</feature>
<dbReference type="EMBL" id="JADFTS010000006">
    <property type="protein sequence ID" value="KAF9600370.1"/>
    <property type="molecule type" value="Genomic_DNA"/>
</dbReference>
<evidence type="ECO:0008006" key="8">
    <source>
        <dbReference type="Google" id="ProtNLM"/>
    </source>
</evidence>
<dbReference type="SUPFAM" id="SSF50630">
    <property type="entry name" value="Acid proteases"/>
    <property type="match status" value="1"/>
</dbReference>
<comment type="similarity">
    <text evidence="1">Belongs to the peptidase A1 family.</text>
</comment>
<dbReference type="InterPro" id="IPR032799">
    <property type="entry name" value="TAXi_C"/>
</dbReference>
<evidence type="ECO:0000259" key="4">
    <source>
        <dbReference type="Pfam" id="PF14541"/>
    </source>
</evidence>
<dbReference type="GO" id="GO:0006508">
    <property type="term" value="P:proteolysis"/>
    <property type="evidence" value="ECO:0007669"/>
    <property type="project" value="UniProtKB-KW"/>
</dbReference>
<keyword evidence="7" id="KW-1185">Reference proteome</keyword>
<reference evidence="6 7" key="1">
    <citation type="submission" date="2020-10" db="EMBL/GenBank/DDBJ databases">
        <title>The Coptis chinensis genome and diversification of protoberbering-type alkaloids.</title>
        <authorList>
            <person name="Wang B."/>
            <person name="Shu S."/>
            <person name="Song C."/>
            <person name="Liu Y."/>
        </authorList>
    </citation>
    <scope>NUCLEOTIDE SEQUENCE [LARGE SCALE GENOMIC DNA]</scope>
    <source>
        <strain evidence="6">HL-2020</strain>
        <tissue evidence="6">Leaf</tissue>
    </source>
</reference>
<evidence type="ECO:0000259" key="5">
    <source>
        <dbReference type="Pfam" id="PF14543"/>
    </source>
</evidence>
<comment type="caution">
    <text evidence="6">The sequence shown here is derived from an EMBL/GenBank/DDBJ whole genome shotgun (WGS) entry which is preliminary data.</text>
</comment>
<dbReference type="InterPro" id="IPR032861">
    <property type="entry name" value="TAXi_N"/>
</dbReference>
<evidence type="ECO:0000256" key="2">
    <source>
        <dbReference type="ARBA" id="ARBA00022670"/>
    </source>
</evidence>
<dbReference type="Pfam" id="PF14543">
    <property type="entry name" value="TAXi_N"/>
    <property type="match status" value="1"/>
</dbReference>
<dbReference type="Proteomes" id="UP000631114">
    <property type="component" value="Unassembled WGS sequence"/>
</dbReference>
<dbReference type="PANTHER" id="PTHR47967">
    <property type="entry name" value="OS07G0603500 PROTEIN-RELATED"/>
    <property type="match status" value="1"/>
</dbReference>
<dbReference type="GO" id="GO:0005576">
    <property type="term" value="C:extracellular region"/>
    <property type="evidence" value="ECO:0007669"/>
    <property type="project" value="TreeGrafter"/>
</dbReference>
<proteinExistence type="inferred from homology"/>
<keyword evidence="3" id="KW-0378">Hydrolase</keyword>
<organism evidence="6 7">
    <name type="scientific">Coptis chinensis</name>
    <dbReference type="NCBI Taxonomy" id="261450"/>
    <lineage>
        <taxon>Eukaryota</taxon>
        <taxon>Viridiplantae</taxon>
        <taxon>Streptophyta</taxon>
        <taxon>Embryophyta</taxon>
        <taxon>Tracheophyta</taxon>
        <taxon>Spermatophyta</taxon>
        <taxon>Magnoliopsida</taxon>
        <taxon>Ranunculales</taxon>
        <taxon>Ranunculaceae</taxon>
        <taxon>Coptidoideae</taxon>
        <taxon>Coptis</taxon>
    </lineage>
</organism>
<evidence type="ECO:0000313" key="7">
    <source>
        <dbReference type="Proteomes" id="UP000631114"/>
    </source>
</evidence>
<dbReference type="GO" id="GO:0008233">
    <property type="term" value="F:peptidase activity"/>
    <property type="evidence" value="ECO:0007669"/>
    <property type="project" value="UniProtKB-KW"/>
</dbReference>
<dbReference type="Gene3D" id="2.40.70.10">
    <property type="entry name" value="Acid Proteases"/>
    <property type="match status" value="2"/>
</dbReference>
<dbReference type="InterPro" id="IPR051708">
    <property type="entry name" value="Plant_Aspart_Prot_A1"/>
</dbReference>
<keyword evidence="2" id="KW-0645">Protease</keyword>
<evidence type="ECO:0000256" key="3">
    <source>
        <dbReference type="ARBA" id="ARBA00022801"/>
    </source>
</evidence>
<dbReference type="PANTHER" id="PTHR47967:SF128">
    <property type="entry name" value="ASPARTIC PROTEINASE CDR1-LIKE"/>
    <property type="match status" value="1"/>
</dbReference>
<evidence type="ECO:0000256" key="1">
    <source>
        <dbReference type="ARBA" id="ARBA00007447"/>
    </source>
</evidence>
<sequence length="208" mass="24031">MNRCGYQHKCQYTKRYEDGRASSGILHKIHLASIRRLMVTLRVLLSLVVDTKMRTLHLTKKVPGMIGLNRQPQSFITQLSIKKFAYCFPYYNVPYGDGYIKFSEAASITGLKTPLMSIKNWDMDHYFLDLQGVSIDNSRLLIPEGTFSVKGEFNETGGFMIDTGTTYTSLNKTAFYILRYELARKVNRQRVDDPQKFFRLCYKVYGSV</sequence>
<gene>
    <name evidence="6" type="ORF">IFM89_008605</name>
</gene>
<dbReference type="OrthoDB" id="2747330at2759"/>
<feature type="domain" description="Xylanase inhibitor N-terminal" evidence="5">
    <location>
        <begin position="3"/>
        <end position="101"/>
    </location>
</feature>
<protein>
    <recommendedName>
        <fullName evidence="8">Peptidase A1 domain-containing protein</fullName>
    </recommendedName>
</protein>
<dbReference type="Pfam" id="PF14541">
    <property type="entry name" value="TAXi_C"/>
    <property type="match status" value="1"/>
</dbReference>
<dbReference type="InterPro" id="IPR021109">
    <property type="entry name" value="Peptidase_aspartic_dom_sf"/>
</dbReference>